<comment type="caution">
    <text evidence="1">The sequence shown here is derived from an EMBL/GenBank/DDBJ whole genome shotgun (WGS) entry which is preliminary data.</text>
</comment>
<dbReference type="EMBL" id="BMKA01000001">
    <property type="protein sequence ID" value="GGA07347.1"/>
    <property type="molecule type" value="Genomic_DNA"/>
</dbReference>
<organism evidence="1 2">
    <name type="scientific">Neptunicoccus cionae</name>
    <dbReference type="NCBI Taxonomy" id="2035344"/>
    <lineage>
        <taxon>Bacteria</taxon>
        <taxon>Pseudomonadati</taxon>
        <taxon>Pseudomonadota</taxon>
        <taxon>Alphaproteobacteria</taxon>
        <taxon>Rhodobacterales</taxon>
        <taxon>Paracoccaceae</taxon>
        <taxon>Neptunicoccus</taxon>
    </lineage>
</organism>
<proteinExistence type="predicted"/>
<reference evidence="1" key="1">
    <citation type="journal article" date="2014" name="Int. J. Syst. Evol. Microbiol.">
        <title>Complete genome sequence of Corynebacterium casei LMG S-19264T (=DSM 44701T), isolated from a smear-ripened cheese.</title>
        <authorList>
            <consortium name="US DOE Joint Genome Institute (JGI-PGF)"/>
            <person name="Walter F."/>
            <person name="Albersmeier A."/>
            <person name="Kalinowski J."/>
            <person name="Ruckert C."/>
        </authorList>
    </citation>
    <scope>NUCLEOTIDE SEQUENCE</scope>
    <source>
        <strain evidence="1">CGMCC 1.15880</strain>
    </source>
</reference>
<evidence type="ECO:0000313" key="1">
    <source>
        <dbReference type="EMBL" id="GGA07347.1"/>
    </source>
</evidence>
<gene>
    <name evidence="1" type="ORF">GCM10011498_04030</name>
</gene>
<evidence type="ECO:0000313" key="2">
    <source>
        <dbReference type="Proteomes" id="UP000628017"/>
    </source>
</evidence>
<reference evidence="1" key="2">
    <citation type="submission" date="2020-09" db="EMBL/GenBank/DDBJ databases">
        <authorList>
            <person name="Sun Q."/>
            <person name="Zhou Y."/>
        </authorList>
    </citation>
    <scope>NUCLEOTIDE SEQUENCE</scope>
    <source>
        <strain evidence="1">CGMCC 1.15880</strain>
    </source>
</reference>
<name>A0A916VMY6_9RHOB</name>
<sequence>MAADPALSDALTRRMQKYARESAAFAEFDAVVQSIPALSSLVLDDCLRLAEDRAVFSARLNDEPVVVKHFTGLDGIERAARVHAELTSRHKHMGQGPLRVCAPKLFIPDAPLTLRSFQGGARLDKVLAQADPATRLQKLRQAGQWLDLYTSDRRSAAGFGPWKWIKRLNAPPESPFAPLIGQLKAQLRAQAPDLTGKPVQMARTHGDFAALNLISKGSDLIGIDIENSHVLAVTKDLARFLAQAQSERQPDGNWVPVAERDALLDGFSYLTPFDRGPVMRFFYGVELGKRLLGSGATAAQTANLAAALQAYLSYGAQSQ</sequence>
<keyword evidence="2" id="KW-1185">Reference proteome</keyword>
<dbReference type="Proteomes" id="UP000628017">
    <property type="component" value="Unassembled WGS sequence"/>
</dbReference>
<accession>A0A916VMY6</accession>
<dbReference type="SUPFAM" id="SSF56112">
    <property type="entry name" value="Protein kinase-like (PK-like)"/>
    <property type="match status" value="1"/>
</dbReference>
<protein>
    <submittedName>
        <fullName evidence="1">Uncharacterized protein</fullName>
    </submittedName>
</protein>
<dbReference type="InterPro" id="IPR011009">
    <property type="entry name" value="Kinase-like_dom_sf"/>
</dbReference>
<dbReference type="AlphaFoldDB" id="A0A916VMY6"/>
<dbReference type="RefSeq" id="WP_188670420.1">
    <property type="nucleotide sequence ID" value="NZ_BMKA01000001.1"/>
</dbReference>